<dbReference type="EMBL" id="MK231132">
    <property type="protein sequence ID" value="QED43025.1"/>
    <property type="molecule type" value="Genomic_RNA"/>
</dbReference>
<protein>
    <submittedName>
        <fullName evidence="1">Putative CP</fullName>
    </submittedName>
</protein>
<name>A0A7G3KJS6_9VIRU</name>
<gene>
    <name evidence="1" type="primary">ORF1</name>
</gene>
<organism evidence="1">
    <name type="scientific">Uromyces totivirus A</name>
    <dbReference type="NCBI Taxonomy" id="2592702"/>
    <lineage>
        <taxon>Viruses</taxon>
        <taxon>Riboviria</taxon>
        <taxon>Orthornavirae</taxon>
        <taxon>Duplornaviricota</taxon>
        <taxon>Chrymotiviricetes</taxon>
        <taxon>Ghabrivirales</taxon>
        <taxon>Totiviridae</taxon>
    </lineage>
</organism>
<dbReference type="InterPro" id="IPR036332">
    <property type="entry name" value="Major_coat_LA-virus_sf"/>
</dbReference>
<evidence type="ECO:0000313" key="1">
    <source>
        <dbReference type="EMBL" id="QED43025.1"/>
    </source>
</evidence>
<proteinExistence type="predicted"/>
<accession>A0A7G3KJS6</accession>
<dbReference type="Gene3D" id="3.90.1840.10">
    <property type="entry name" value="Major capsid protein"/>
    <property type="match status" value="2"/>
</dbReference>
<sequence>MDYLQDIINTKVAFSSFGKGLVMFKTRLFLNIANMTKGTIDTVDIQKNKKENLAVDAKTNPVAHLAADITQALGEQYEPRRSTFCQSVGTIYGMAQKWATGFTRQSITGMNQAYLDEDGKPNATAILKRLREIAPDTELKEQRLNLLLNKTFVTDFYDNATTLLVLLVKEYYLAKFFQKTEKTPFVFVVTAAKYHDIYSLRDDAKIARFVDLIRKDPNGAGTSIYDLNHSAVLEKLDAWYRTAPPKTISGPGNTSLPNPEYQEFTYSVDYHVWEMYSYDDGHSQSGRHFGDHFDFVNNKFIVPTRRFTMDNGEEQIITELTNYMPMNEQEIKHYSRFRGFLNLTGLSSKERTFLNFVLNSPERQTPFLVDQKIELGLSMGDVAAYQCPPPSEGMFDVSPEFISRLIAKLVSLHRWHEDALSAFRALRYWVAQPATETVESHWWTHVNRKLVLPRLGLRRAIFGFMLDGEGVSLTHDGHKMYQQMFANNDALIVESLMANTCWYWGEYLLIHNAPNLQVILERQSLDTDSVLRPTERADAMYGAMIGRAVPTSQYEEQVTYILGGLTEMRTKYVPFGNLNFDGEADYGYKLDQERKKIILNTLVAPSCVALITGLNGQLLQNTPYASVFSVNSAVRKVYNQRRKYGLNYNDMWAFGVVNGGKGMILSTFTLYVVGLIRYTRPTVYQWLCHQSPFTLHEASSYTLERVEPRDHQFGTSHEQLLSYNVVYSWSRLEVRAQIAPNWGAEHSGTEDAETMLLKYYKTSTYENKTYKTHLIADYDYKLADFRVDRTVLAVPLPSRSGILQLPELTDMADPTPDPPDPST</sequence>
<reference evidence="1" key="1">
    <citation type="submission" date="2018-11" db="EMBL/GenBank/DDBJ databases">
        <authorList>
            <person name="Jo Y."/>
            <person name="Cho W.K."/>
        </authorList>
    </citation>
    <scope>NUCLEOTIDE SEQUENCE</scope>
    <source>
        <strain evidence="1">Won</strain>
    </source>
</reference>